<keyword evidence="3 8" id="KW-1134">Transmembrane beta strand</keyword>
<dbReference type="SUPFAM" id="SSF56935">
    <property type="entry name" value="Porins"/>
    <property type="match status" value="1"/>
</dbReference>
<dbReference type="Gene3D" id="2.40.170.20">
    <property type="entry name" value="TonB-dependent receptor, beta-barrel domain"/>
    <property type="match status" value="1"/>
</dbReference>
<keyword evidence="5 9" id="KW-0798">TonB box</keyword>
<dbReference type="SUPFAM" id="SSF49464">
    <property type="entry name" value="Carboxypeptidase regulatory domain-like"/>
    <property type="match status" value="1"/>
</dbReference>
<proteinExistence type="inferred from homology"/>
<dbReference type="Pfam" id="PF00593">
    <property type="entry name" value="TonB_dep_Rec_b-barrel"/>
    <property type="match status" value="1"/>
</dbReference>
<dbReference type="NCBIfam" id="TIGR04056">
    <property type="entry name" value="OMP_RagA_SusC"/>
    <property type="match status" value="1"/>
</dbReference>
<keyword evidence="14" id="KW-1185">Reference proteome</keyword>
<organism evidence="13 14">
    <name type="scientific">Abyssalbus ytuae</name>
    <dbReference type="NCBI Taxonomy" id="2926907"/>
    <lineage>
        <taxon>Bacteria</taxon>
        <taxon>Pseudomonadati</taxon>
        <taxon>Bacteroidota</taxon>
        <taxon>Flavobacteriia</taxon>
        <taxon>Flavobacteriales</taxon>
        <taxon>Flavobacteriaceae</taxon>
        <taxon>Abyssalbus</taxon>
    </lineage>
</organism>
<evidence type="ECO:0000256" key="7">
    <source>
        <dbReference type="ARBA" id="ARBA00023237"/>
    </source>
</evidence>
<keyword evidence="4 8" id="KW-0812">Transmembrane</keyword>
<evidence type="ECO:0000256" key="9">
    <source>
        <dbReference type="RuleBase" id="RU003357"/>
    </source>
</evidence>
<dbReference type="InterPro" id="IPR036942">
    <property type="entry name" value="Beta-barrel_TonB_sf"/>
</dbReference>
<feature type="transmembrane region" description="Helical" evidence="10">
    <location>
        <begin position="28"/>
        <end position="47"/>
    </location>
</feature>
<evidence type="ECO:0000256" key="6">
    <source>
        <dbReference type="ARBA" id="ARBA00023136"/>
    </source>
</evidence>
<dbReference type="PROSITE" id="PS52016">
    <property type="entry name" value="TONB_DEPENDENT_REC_3"/>
    <property type="match status" value="1"/>
</dbReference>
<evidence type="ECO:0000256" key="4">
    <source>
        <dbReference type="ARBA" id="ARBA00022692"/>
    </source>
</evidence>
<keyword evidence="10" id="KW-1133">Transmembrane helix</keyword>
<dbReference type="InterPro" id="IPR008969">
    <property type="entry name" value="CarboxyPept-like_regulatory"/>
</dbReference>
<dbReference type="KEGG" id="fbm:MQE35_00585"/>
<feature type="domain" description="TonB-dependent receptor-like beta-barrel" evidence="11">
    <location>
        <begin position="490"/>
        <end position="805"/>
    </location>
</feature>
<dbReference type="Pfam" id="PF07715">
    <property type="entry name" value="Plug"/>
    <property type="match status" value="1"/>
</dbReference>
<evidence type="ECO:0000256" key="8">
    <source>
        <dbReference type="PROSITE-ProRule" id="PRU01360"/>
    </source>
</evidence>
<evidence type="ECO:0000256" key="2">
    <source>
        <dbReference type="ARBA" id="ARBA00022448"/>
    </source>
</evidence>
<evidence type="ECO:0000259" key="11">
    <source>
        <dbReference type="Pfam" id="PF00593"/>
    </source>
</evidence>
<gene>
    <name evidence="13" type="ORF">MQE35_00585</name>
</gene>
<dbReference type="AlphaFoldDB" id="A0A9E6ZNW4"/>
<sequence>MEKKHSNSKKCSQRHFSYQINLSHFKKIFFLFFVVFSSNILSANPFFSLLPDTVNQPSVTVTGVITDENGIPLMGVSVLEKGTMNGVATDFEGNYSITNLDSDAILVFSYVGFKNQEISVNGQTVINIIMQEDVQALDEVVVVGYGSQRKSDLTGSVSTIGTESLQEMPVTNPEQALAGKAAGVNISTNSGRPGGRTNVRIRGNNSINASNSPLYVVDGVIGAGPINYLNPNDIQSIEVLKDASSTAIYGARGANGVIIITTKRGSKTGGKVSYSTFVSVGTMARKLDVLNSEEFLQVEMNSYNNSEKYDPVGWASGKYENPLNYRNDPLLFDANGNPLYDTDWQEEATRTAIAQNHNLSFTGGNIDNSYGVFLNYANEEGILLRSYLKRYSARLVTDNKIKDWLKIGAGLTFNHVEENRVDGSVGGLTALRMMVETLPIIPVQYADGTYGTNADYPNMEGGENPVNLLLNRTDILKTQTVLGNIFADINIAKGLVFRSSLGVNINNNQESWYSGRELRQLSANSQGEAWIRNWRTNYWQFENYLTYDYSFNENHSINALAGLGWQQYDYYYAFAGSRGFSDDFYQYYNLGVGANPMTPGSDTYKWAINSYFGRINYNLMNKYLFTVTGRLDGSSKFGADQKRAFFPSAAFAWKVSEEDFLKDSKVISNLKFRTSYGETGNSEIDPYESLASLSSNTAILGGERASGVGIGTLPNPDLKWEKTAQFDAGIEMGLFNSRIQLEADVYYKKTTDMLLDAPVPASSGYTSIYTNIGSMENKGLELTLNTTNIQTENFEWSTTFNISFNKNEILALGEANDDIFPGPGFLSDTNILRVGEPVGSFYGLIREGTWGSDEAAEAAVYGLLPGDIKHTDLNNDGQINASDRVILGNGYADGFGALFNTFRYKNIDLTLDIQFKYGNDVLNLSRHSGEDRTGQANSYATVLNGWTPDNQNTMIAQNRPSSAYYTTKIDSRMVEDASFIRGRNLIIGYNFSESILQKFKLDQLRVYASLQNFFLITDYTGYDPEVTTYGDAFAQGITFFDYPKASTITLGFNLNF</sequence>
<dbReference type="InterPro" id="IPR000531">
    <property type="entry name" value="Beta-barrel_TonB"/>
</dbReference>
<dbReference type="InterPro" id="IPR023997">
    <property type="entry name" value="TonB-dep_OMP_SusC/RagA_CS"/>
</dbReference>
<accession>A0A9E6ZNW4</accession>
<feature type="domain" description="TonB-dependent receptor plug" evidence="12">
    <location>
        <begin position="150"/>
        <end position="257"/>
    </location>
</feature>
<dbReference type="InterPro" id="IPR037066">
    <property type="entry name" value="Plug_dom_sf"/>
</dbReference>
<evidence type="ECO:0000313" key="13">
    <source>
        <dbReference type="EMBL" id="UOB17810.1"/>
    </source>
</evidence>
<name>A0A9E6ZNW4_9FLAO</name>
<dbReference type="InterPro" id="IPR039426">
    <property type="entry name" value="TonB-dep_rcpt-like"/>
</dbReference>
<dbReference type="EMBL" id="CP094358">
    <property type="protein sequence ID" value="UOB17810.1"/>
    <property type="molecule type" value="Genomic_DNA"/>
</dbReference>
<dbReference type="GO" id="GO:0009279">
    <property type="term" value="C:cell outer membrane"/>
    <property type="evidence" value="ECO:0007669"/>
    <property type="project" value="UniProtKB-SubCell"/>
</dbReference>
<evidence type="ECO:0000256" key="1">
    <source>
        <dbReference type="ARBA" id="ARBA00004571"/>
    </source>
</evidence>
<dbReference type="FunFam" id="2.170.130.10:FF:000008">
    <property type="entry name" value="SusC/RagA family TonB-linked outer membrane protein"/>
    <property type="match status" value="1"/>
</dbReference>
<keyword evidence="6 8" id="KW-0472">Membrane</keyword>
<comment type="subcellular location">
    <subcellularLocation>
        <location evidence="1 8">Cell outer membrane</location>
        <topology evidence="1 8">Multi-pass membrane protein</topology>
    </subcellularLocation>
</comment>
<evidence type="ECO:0000256" key="10">
    <source>
        <dbReference type="SAM" id="Phobius"/>
    </source>
</evidence>
<dbReference type="Gene3D" id="2.170.130.10">
    <property type="entry name" value="TonB-dependent receptor, plug domain"/>
    <property type="match status" value="1"/>
</dbReference>
<evidence type="ECO:0000259" key="12">
    <source>
        <dbReference type="Pfam" id="PF07715"/>
    </source>
</evidence>
<dbReference type="Gene3D" id="2.60.40.1120">
    <property type="entry name" value="Carboxypeptidase-like, regulatory domain"/>
    <property type="match status" value="1"/>
</dbReference>
<dbReference type="InterPro" id="IPR023996">
    <property type="entry name" value="TonB-dep_OMP_SusC/RagA"/>
</dbReference>
<comment type="similarity">
    <text evidence="8 9">Belongs to the TonB-dependent receptor family.</text>
</comment>
<keyword evidence="7 8" id="KW-0998">Cell outer membrane</keyword>
<reference evidence="13" key="1">
    <citation type="submission" date="2022-03" db="EMBL/GenBank/DDBJ databases">
        <title>Description of Abyssus ytuae gen. nov., sp. nov., a novel member of the family Flavobacteriaceae isolated from the sediment of Mariana Trench.</title>
        <authorList>
            <person name="Zhang J."/>
            <person name="Xu X."/>
        </authorList>
    </citation>
    <scope>NUCLEOTIDE SEQUENCE</scope>
    <source>
        <strain evidence="13">MT3330</strain>
    </source>
</reference>
<dbReference type="Proteomes" id="UP000831290">
    <property type="component" value="Chromosome"/>
</dbReference>
<evidence type="ECO:0000256" key="3">
    <source>
        <dbReference type="ARBA" id="ARBA00022452"/>
    </source>
</evidence>
<dbReference type="NCBIfam" id="TIGR04057">
    <property type="entry name" value="SusC_RagA_signa"/>
    <property type="match status" value="1"/>
</dbReference>
<keyword evidence="2 8" id="KW-0813">Transport</keyword>
<evidence type="ECO:0000256" key="5">
    <source>
        <dbReference type="ARBA" id="ARBA00023077"/>
    </source>
</evidence>
<keyword evidence="13" id="KW-0675">Receptor</keyword>
<dbReference type="RefSeq" id="WP_255843557.1">
    <property type="nucleotide sequence ID" value="NZ_CP094358.1"/>
</dbReference>
<dbReference type="Pfam" id="PF13715">
    <property type="entry name" value="CarbopepD_reg_2"/>
    <property type="match status" value="1"/>
</dbReference>
<protein>
    <submittedName>
        <fullName evidence="13">TonB-dependent receptor</fullName>
    </submittedName>
</protein>
<dbReference type="InterPro" id="IPR012910">
    <property type="entry name" value="Plug_dom"/>
</dbReference>
<evidence type="ECO:0000313" key="14">
    <source>
        <dbReference type="Proteomes" id="UP000831290"/>
    </source>
</evidence>